<proteinExistence type="predicted"/>
<dbReference type="Pfam" id="PF00386">
    <property type="entry name" value="C1q"/>
    <property type="match status" value="1"/>
</dbReference>
<evidence type="ECO:0000313" key="3">
    <source>
        <dbReference type="Proteomes" id="UP001186944"/>
    </source>
</evidence>
<protein>
    <recommendedName>
        <fullName evidence="1">C1q domain-containing protein</fullName>
    </recommendedName>
</protein>
<dbReference type="InterPro" id="IPR008983">
    <property type="entry name" value="Tumour_necrosis_fac-like_dom"/>
</dbReference>
<dbReference type="EMBL" id="VSWD01000003">
    <property type="protein sequence ID" value="KAK3105774.1"/>
    <property type="molecule type" value="Genomic_DNA"/>
</dbReference>
<evidence type="ECO:0000259" key="1">
    <source>
        <dbReference type="PROSITE" id="PS50871"/>
    </source>
</evidence>
<dbReference type="PROSITE" id="PS50871">
    <property type="entry name" value="C1Q"/>
    <property type="match status" value="1"/>
</dbReference>
<dbReference type="AlphaFoldDB" id="A0AA89C9Q5"/>
<sequence length="73" mass="8254">MSRSSSQNCFAYIYHNNAELLRSHSQEANKGYHEVASNTITLSLSVGDTVWIQTHTCIFGYGYPYTAFSGWKL</sequence>
<dbReference type="InterPro" id="IPR001073">
    <property type="entry name" value="C1q_dom"/>
</dbReference>
<comment type="caution">
    <text evidence="2">The sequence shown here is derived from an EMBL/GenBank/DDBJ whole genome shotgun (WGS) entry which is preliminary data.</text>
</comment>
<gene>
    <name evidence="2" type="ORF">FSP39_005318</name>
</gene>
<dbReference type="SUPFAM" id="SSF49842">
    <property type="entry name" value="TNF-like"/>
    <property type="match status" value="1"/>
</dbReference>
<accession>A0AA89C9Q5</accession>
<dbReference type="Proteomes" id="UP001186944">
    <property type="component" value="Unassembled WGS sequence"/>
</dbReference>
<organism evidence="2 3">
    <name type="scientific">Pinctada imbricata</name>
    <name type="common">Atlantic pearl-oyster</name>
    <name type="synonym">Pinctada martensii</name>
    <dbReference type="NCBI Taxonomy" id="66713"/>
    <lineage>
        <taxon>Eukaryota</taxon>
        <taxon>Metazoa</taxon>
        <taxon>Spiralia</taxon>
        <taxon>Lophotrochozoa</taxon>
        <taxon>Mollusca</taxon>
        <taxon>Bivalvia</taxon>
        <taxon>Autobranchia</taxon>
        <taxon>Pteriomorphia</taxon>
        <taxon>Pterioida</taxon>
        <taxon>Pterioidea</taxon>
        <taxon>Pteriidae</taxon>
        <taxon>Pinctada</taxon>
    </lineage>
</organism>
<keyword evidence="3" id="KW-1185">Reference proteome</keyword>
<dbReference type="Gene3D" id="2.60.120.40">
    <property type="match status" value="1"/>
</dbReference>
<name>A0AA89C9Q5_PINIB</name>
<feature type="domain" description="C1q" evidence="1">
    <location>
        <begin position="1"/>
        <end position="73"/>
    </location>
</feature>
<evidence type="ECO:0000313" key="2">
    <source>
        <dbReference type="EMBL" id="KAK3105774.1"/>
    </source>
</evidence>
<reference evidence="2" key="1">
    <citation type="submission" date="2019-08" db="EMBL/GenBank/DDBJ databases">
        <title>The improved chromosome-level genome for the pearl oyster Pinctada fucata martensii using PacBio sequencing and Hi-C.</title>
        <authorList>
            <person name="Zheng Z."/>
        </authorList>
    </citation>
    <scope>NUCLEOTIDE SEQUENCE</scope>
    <source>
        <strain evidence="2">ZZ-2019</strain>
        <tissue evidence="2">Adductor muscle</tissue>
    </source>
</reference>